<dbReference type="SUPFAM" id="SSF52540">
    <property type="entry name" value="P-loop containing nucleoside triphosphate hydrolases"/>
    <property type="match status" value="1"/>
</dbReference>
<gene>
    <name evidence="1" type="ORF">QNH24_18400</name>
</gene>
<protein>
    <submittedName>
        <fullName evidence="1">AAA family ATPase</fullName>
    </submittedName>
</protein>
<dbReference type="AlphaFoldDB" id="A0AAX3WU77"/>
<reference evidence="1" key="1">
    <citation type="submission" date="2023-05" db="EMBL/GenBank/DDBJ databases">
        <title>Comparative genomics of Bacillaceae isolates and their secondary metabolite potential.</title>
        <authorList>
            <person name="Song L."/>
            <person name="Nielsen L.J."/>
            <person name="Mohite O."/>
            <person name="Xu X."/>
            <person name="Weber T."/>
            <person name="Kovacs A.T."/>
        </authorList>
    </citation>
    <scope>NUCLEOTIDE SEQUENCE</scope>
    <source>
        <strain evidence="1">LY1</strain>
    </source>
</reference>
<sequence>MQVTSATDIQADASTWLLYGNPGMRKTTTAKYLEGNTLYIPIDKTEIVLAGTPNIDIVNFDSYDAWNAWNQLMIDLKNADLSKYDTIFFDNISELTRSMLANLGREGNNNRVPSQGNYQQIDFFIIDSVRFIQTLGKRVVFTAWEMTDAWNLPSGQIINRAYPDVRIKILNNFMGLCQVVAKSVINEETKNYGFILEPSPYVFAKNQLDNRKACAHEDIFKIGNEPSTNNETTGGNK</sequence>
<dbReference type="NCBIfam" id="TIGR01618">
    <property type="entry name" value="phage_P_loop"/>
    <property type="match status" value="1"/>
</dbReference>
<dbReference type="InterPro" id="IPR006505">
    <property type="entry name" value="Phage_nucleotide-bp"/>
</dbReference>
<dbReference type="RefSeq" id="WP_283868968.1">
    <property type="nucleotide sequence ID" value="NZ_CP126101.1"/>
</dbReference>
<proteinExistence type="predicted"/>
<accession>A0AAX3WU77</accession>
<evidence type="ECO:0000313" key="2">
    <source>
        <dbReference type="Proteomes" id="UP001178322"/>
    </source>
</evidence>
<dbReference type="InterPro" id="IPR027417">
    <property type="entry name" value="P-loop_NTPase"/>
</dbReference>
<dbReference type="EMBL" id="CP126101">
    <property type="protein sequence ID" value="WHY50284.1"/>
    <property type="molecule type" value="Genomic_DNA"/>
</dbReference>
<dbReference type="Pfam" id="PF13479">
    <property type="entry name" value="AAA_24"/>
    <property type="match status" value="1"/>
</dbReference>
<organism evidence="1 2">
    <name type="scientific">Lysinibacillus pakistanensis</name>
    <dbReference type="NCBI Taxonomy" id="759811"/>
    <lineage>
        <taxon>Bacteria</taxon>
        <taxon>Bacillati</taxon>
        <taxon>Bacillota</taxon>
        <taxon>Bacilli</taxon>
        <taxon>Bacillales</taxon>
        <taxon>Bacillaceae</taxon>
        <taxon>Lysinibacillus</taxon>
    </lineage>
</organism>
<name>A0AAX3WU77_9BACI</name>
<dbReference type="Proteomes" id="UP001178322">
    <property type="component" value="Chromosome"/>
</dbReference>
<evidence type="ECO:0000313" key="1">
    <source>
        <dbReference type="EMBL" id="WHY50284.1"/>
    </source>
</evidence>